<dbReference type="OrthoDB" id="191995at2759"/>
<dbReference type="PANTHER" id="PTHR36840">
    <property type="entry name" value="BLL5714 PROTEIN"/>
    <property type="match status" value="1"/>
</dbReference>
<feature type="transmembrane region" description="Helical" evidence="2">
    <location>
        <begin position="192"/>
        <end position="217"/>
    </location>
</feature>
<gene>
    <name evidence="3" type="ORF">M408DRAFT_327276</name>
</gene>
<feature type="transmembrane region" description="Helical" evidence="2">
    <location>
        <begin position="476"/>
        <end position="492"/>
    </location>
</feature>
<evidence type="ECO:0000313" key="4">
    <source>
        <dbReference type="Proteomes" id="UP000054097"/>
    </source>
</evidence>
<dbReference type="Proteomes" id="UP000054097">
    <property type="component" value="Unassembled WGS sequence"/>
</dbReference>
<reference evidence="3 4" key="1">
    <citation type="submission" date="2014-04" db="EMBL/GenBank/DDBJ databases">
        <authorList>
            <consortium name="DOE Joint Genome Institute"/>
            <person name="Kuo A."/>
            <person name="Zuccaro A."/>
            <person name="Kohler A."/>
            <person name="Nagy L.G."/>
            <person name="Floudas D."/>
            <person name="Copeland A."/>
            <person name="Barry K.W."/>
            <person name="Cichocki N."/>
            <person name="Veneault-Fourrey C."/>
            <person name="LaButti K."/>
            <person name="Lindquist E.A."/>
            <person name="Lipzen A."/>
            <person name="Lundell T."/>
            <person name="Morin E."/>
            <person name="Murat C."/>
            <person name="Sun H."/>
            <person name="Tunlid A."/>
            <person name="Henrissat B."/>
            <person name="Grigoriev I.V."/>
            <person name="Hibbett D.S."/>
            <person name="Martin F."/>
            <person name="Nordberg H.P."/>
            <person name="Cantor M.N."/>
            <person name="Hua S.X."/>
        </authorList>
    </citation>
    <scope>NUCLEOTIDE SEQUENCE [LARGE SCALE GENOMIC DNA]</scope>
    <source>
        <strain evidence="3 4">MAFF 305830</strain>
    </source>
</reference>
<evidence type="ECO:0000256" key="2">
    <source>
        <dbReference type="SAM" id="Phobius"/>
    </source>
</evidence>
<feature type="region of interest" description="Disordered" evidence="1">
    <location>
        <begin position="549"/>
        <end position="569"/>
    </location>
</feature>
<feature type="transmembrane region" description="Helical" evidence="2">
    <location>
        <begin position="133"/>
        <end position="154"/>
    </location>
</feature>
<feature type="transmembrane region" description="Helical" evidence="2">
    <location>
        <begin position="335"/>
        <end position="355"/>
    </location>
</feature>
<accession>A0A0C3BIC0</accession>
<evidence type="ECO:0008006" key="5">
    <source>
        <dbReference type="Google" id="ProtNLM"/>
    </source>
</evidence>
<dbReference type="InterPro" id="IPR010640">
    <property type="entry name" value="Low_temperature_requirement_A"/>
</dbReference>
<dbReference type="Pfam" id="PF06772">
    <property type="entry name" value="LtrA"/>
    <property type="match status" value="1"/>
</dbReference>
<keyword evidence="2" id="KW-0812">Transmembrane</keyword>
<proteinExistence type="predicted"/>
<dbReference type="EMBL" id="KN824281">
    <property type="protein sequence ID" value="KIM31874.1"/>
    <property type="molecule type" value="Genomic_DNA"/>
</dbReference>
<protein>
    <recommendedName>
        <fullName evidence="5">Low temperature requirement protein A</fullName>
    </recommendedName>
</protein>
<dbReference type="HOGENOM" id="CLU_022899_2_0_1"/>
<feature type="transmembrane region" description="Helical" evidence="2">
    <location>
        <begin position="436"/>
        <end position="455"/>
    </location>
</feature>
<feature type="transmembrane region" description="Helical" evidence="2">
    <location>
        <begin position="361"/>
        <end position="383"/>
    </location>
</feature>
<keyword evidence="2" id="KW-1133">Transmembrane helix</keyword>
<keyword evidence="4" id="KW-1185">Reference proteome</keyword>
<organism evidence="3 4">
    <name type="scientific">Serendipita vermifera MAFF 305830</name>
    <dbReference type="NCBI Taxonomy" id="933852"/>
    <lineage>
        <taxon>Eukaryota</taxon>
        <taxon>Fungi</taxon>
        <taxon>Dikarya</taxon>
        <taxon>Basidiomycota</taxon>
        <taxon>Agaricomycotina</taxon>
        <taxon>Agaricomycetes</taxon>
        <taxon>Sebacinales</taxon>
        <taxon>Serendipitaceae</taxon>
        <taxon>Serendipita</taxon>
    </lineage>
</organism>
<dbReference type="AlphaFoldDB" id="A0A0C3BIC0"/>
<dbReference type="STRING" id="933852.A0A0C3BIC0"/>
<evidence type="ECO:0000313" key="3">
    <source>
        <dbReference type="EMBL" id="KIM31874.1"/>
    </source>
</evidence>
<sequence>MSDPNPIHLHKTFSVYGPGNVGFLDDGESDAGEGSSMSTLRSLVKPFVIKQWLYQGKIYREKKERIPSRFELFFDLVFVAIAHQLSEVAAEHAGGPGLALFILTFFPTWALWNEARTFINYSGTDDILQRVCILILMALLIGYTANASAISIGASDTTSSEVTTTTTGEHAARAVEPALEEATSTSGRQDKAIVAATAFYLVSKVMRVIFHLMYAYALPRFRSALYFQCINQVIAFALYFPLLFVTSTTAIIVLASLGMAFEIFMRYTVGLQRMVSAFRHQENHDLETAKDNNEAEKVAEGHVGEDAPAVAAKQQSATGAAYIPALNIEHFLERMAAFVVIVLGEMVLSIVYHASSSQIGIQSIFGNAICGLLIAFNFCWLYFDAECSHRFIHALRRHWFSGLTFTNLHIPLCASLILASAAMSRMTQHEDLVTPAIRWYFGGGLGCAMLSMAAIGFTHRELEPTGTTRLGRRVQLAFRLAVGVILACLPLAESLTPLEMLGTCAGLTAFLVVEEVYGKLLRGEAITKPDAAQEDVAVAHRLREEEIVEVDTDRDGYGNPNKTEENKGK</sequence>
<feature type="transmembrane region" description="Helical" evidence="2">
    <location>
        <begin position="404"/>
        <end position="424"/>
    </location>
</feature>
<keyword evidence="2" id="KW-0472">Membrane</keyword>
<reference evidence="4" key="2">
    <citation type="submission" date="2015-01" db="EMBL/GenBank/DDBJ databases">
        <title>Evolutionary Origins and Diversification of the Mycorrhizal Mutualists.</title>
        <authorList>
            <consortium name="DOE Joint Genome Institute"/>
            <consortium name="Mycorrhizal Genomics Consortium"/>
            <person name="Kohler A."/>
            <person name="Kuo A."/>
            <person name="Nagy L.G."/>
            <person name="Floudas D."/>
            <person name="Copeland A."/>
            <person name="Barry K.W."/>
            <person name="Cichocki N."/>
            <person name="Veneault-Fourrey C."/>
            <person name="LaButti K."/>
            <person name="Lindquist E.A."/>
            <person name="Lipzen A."/>
            <person name="Lundell T."/>
            <person name="Morin E."/>
            <person name="Murat C."/>
            <person name="Riley R."/>
            <person name="Ohm R."/>
            <person name="Sun H."/>
            <person name="Tunlid A."/>
            <person name="Henrissat B."/>
            <person name="Grigoriev I.V."/>
            <person name="Hibbett D.S."/>
            <person name="Martin F."/>
        </authorList>
    </citation>
    <scope>NUCLEOTIDE SEQUENCE [LARGE SCALE GENOMIC DNA]</scope>
    <source>
        <strain evidence="4">MAFF 305830</strain>
    </source>
</reference>
<name>A0A0C3BIC0_SERVB</name>
<dbReference type="PANTHER" id="PTHR36840:SF1">
    <property type="entry name" value="BLL5714 PROTEIN"/>
    <property type="match status" value="1"/>
</dbReference>
<feature type="transmembrane region" description="Helical" evidence="2">
    <location>
        <begin position="92"/>
        <end position="112"/>
    </location>
</feature>
<evidence type="ECO:0000256" key="1">
    <source>
        <dbReference type="SAM" id="MobiDB-lite"/>
    </source>
</evidence>